<evidence type="ECO:0000313" key="2">
    <source>
        <dbReference type="Proteomes" id="UP000585836"/>
    </source>
</evidence>
<name>A0A7W9Q2H7_9ACTN</name>
<dbReference type="Proteomes" id="UP000585836">
    <property type="component" value="Unassembled WGS sequence"/>
</dbReference>
<organism evidence="1 2">
    <name type="scientific">Streptomyces echinatus</name>
    <dbReference type="NCBI Taxonomy" id="67293"/>
    <lineage>
        <taxon>Bacteria</taxon>
        <taxon>Bacillati</taxon>
        <taxon>Actinomycetota</taxon>
        <taxon>Actinomycetes</taxon>
        <taxon>Kitasatosporales</taxon>
        <taxon>Streptomycetaceae</taxon>
        <taxon>Streptomyces</taxon>
    </lineage>
</organism>
<dbReference type="RefSeq" id="WP_184974741.1">
    <property type="nucleotide sequence ID" value="NZ_BAAAWF010000001.1"/>
</dbReference>
<dbReference type="PROSITE" id="PS51318">
    <property type="entry name" value="TAT"/>
    <property type="match status" value="1"/>
</dbReference>
<accession>A0A7W9Q2H7</accession>
<reference evidence="1 2" key="1">
    <citation type="submission" date="2020-08" db="EMBL/GenBank/DDBJ databases">
        <title>Genomic Encyclopedia of Type Strains, Phase III (KMG-III): the genomes of soil and plant-associated and newly described type strains.</title>
        <authorList>
            <person name="Whitman W."/>
        </authorList>
    </citation>
    <scope>NUCLEOTIDE SEQUENCE [LARGE SCALE GENOMIC DNA]</scope>
    <source>
        <strain evidence="1 2">CECT 3313</strain>
    </source>
</reference>
<dbReference type="AlphaFoldDB" id="A0A7W9Q2H7"/>
<keyword evidence="2" id="KW-1185">Reference proteome</keyword>
<comment type="caution">
    <text evidence="1">The sequence shown here is derived from an EMBL/GenBank/DDBJ whole genome shotgun (WGS) entry which is preliminary data.</text>
</comment>
<dbReference type="EMBL" id="JACHJK010000025">
    <property type="protein sequence ID" value="MBB5932411.1"/>
    <property type="molecule type" value="Genomic_DNA"/>
</dbReference>
<protein>
    <submittedName>
        <fullName evidence="1">Uncharacterized protein</fullName>
    </submittedName>
</protein>
<evidence type="ECO:0000313" key="1">
    <source>
        <dbReference type="EMBL" id="MBB5932411.1"/>
    </source>
</evidence>
<sequence>MTRISRRSLLGYSGTTAAGAMIAGTASAPQAQAAQSETRTTAAEFPQGTLFEGRASLNADRDMPYDLEIKFSVRNPEAPAASAITPQQIAELLSDFAASKGWPPVTFYGTPAPAPLN</sequence>
<dbReference type="InterPro" id="IPR006311">
    <property type="entry name" value="TAT_signal"/>
</dbReference>
<proteinExistence type="predicted"/>
<gene>
    <name evidence="1" type="ORF">FHS34_007921</name>
</gene>